<accession>U1YAZ7</accession>
<evidence type="ECO:0000313" key="2">
    <source>
        <dbReference type="Proteomes" id="UP000016511"/>
    </source>
</evidence>
<organism evidence="1 2">
    <name type="scientific">Aneurinibacillus aneurinilyticus ATCC 12856</name>
    <dbReference type="NCBI Taxonomy" id="649747"/>
    <lineage>
        <taxon>Bacteria</taxon>
        <taxon>Bacillati</taxon>
        <taxon>Bacillota</taxon>
        <taxon>Bacilli</taxon>
        <taxon>Bacillales</taxon>
        <taxon>Paenibacillaceae</taxon>
        <taxon>Aneurinibacillus group</taxon>
        <taxon>Aneurinibacillus</taxon>
    </lineage>
</organism>
<name>U1YAZ7_ANEAE</name>
<evidence type="ECO:0000313" key="1">
    <source>
        <dbReference type="EMBL" id="ERI09267.1"/>
    </source>
</evidence>
<proteinExistence type="predicted"/>
<protein>
    <submittedName>
        <fullName evidence="1">Uncharacterized protein</fullName>
    </submittedName>
</protein>
<dbReference type="EMBL" id="AWSJ01000161">
    <property type="protein sequence ID" value="ERI09267.1"/>
    <property type="molecule type" value="Genomic_DNA"/>
</dbReference>
<gene>
    <name evidence="1" type="ORF">HMPREF0083_02652</name>
</gene>
<comment type="caution">
    <text evidence="1">The sequence shown here is derived from an EMBL/GenBank/DDBJ whole genome shotgun (WGS) entry which is preliminary data.</text>
</comment>
<sequence length="91" mass="10262">MLLLFSSKTTSTVETIRTTEAIKAAETVKAIKAVKTVKTTTRAHTNPYTELPSILVLGADRNHRTRLEITNIQSLEILLKIVHFYNLRLVN</sequence>
<reference evidence="1 2" key="1">
    <citation type="submission" date="2013-08" db="EMBL/GenBank/DDBJ databases">
        <authorList>
            <person name="Weinstock G."/>
            <person name="Sodergren E."/>
            <person name="Wylie T."/>
            <person name="Fulton L."/>
            <person name="Fulton R."/>
            <person name="Fronick C."/>
            <person name="O'Laughlin M."/>
            <person name="Godfrey J."/>
            <person name="Miner T."/>
            <person name="Herter B."/>
            <person name="Appelbaum E."/>
            <person name="Cordes M."/>
            <person name="Lek S."/>
            <person name="Wollam A."/>
            <person name="Pepin K.H."/>
            <person name="Palsikar V.B."/>
            <person name="Mitreva M."/>
            <person name="Wilson R.K."/>
        </authorList>
    </citation>
    <scope>NUCLEOTIDE SEQUENCE [LARGE SCALE GENOMIC DNA]</scope>
    <source>
        <strain evidence="1 2">ATCC 12856</strain>
    </source>
</reference>
<dbReference type="Proteomes" id="UP000016511">
    <property type="component" value="Unassembled WGS sequence"/>
</dbReference>
<dbReference type="AlphaFoldDB" id="U1YAZ7"/>
<keyword evidence="2" id="KW-1185">Reference proteome</keyword>
<dbReference type="HOGENOM" id="CLU_2420593_0_0_9"/>